<dbReference type="InterPro" id="IPR011060">
    <property type="entry name" value="RibuloseP-bd_barrel"/>
</dbReference>
<name>A0A1I6FP46_9FLAO</name>
<keyword evidence="5 8" id="KW-0822">Tryptophan biosynthesis</keyword>
<dbReference type="SUPFAM" id="SSF51366">
    <property type="entry name" value="Ribulose-phoshate binding barrel"/>
    <property type="match status" value="1"/>
</dbReference>
<evidence type="ECO:0000256" key="1">
    <source>
        <dbReference type="ARBA" id="ARBA00001633"/>
    </source>
</evidence>
<dbReference type="GO" id="GO:0004425">
    <property type="term" value="F:indole-3-glycerol-phosphate synthase activity"/>
    <property type="evidence" value="ECO:0007669"/>
    <property type="project" value="UniProtKB-UniRule"/>
</dbReference>
<keyword evidence="7 8" id="KW-0456">Lyase</keyword>
<dbReference type="OrthoDB" id="9804217at2"/>
<dbReference type="EC" id="4.1.1.48" evidence="8"/>
<dbReference type="PANTHER" id="PTHR22854">
    <property type="entry name" value="TRYPTOPHAN BIOSYNTHESIS PROTEIN"/>
    <property type="match status" value="1"/>
</dbReference>
<dbReference type="InterPro" id="IPR013798">
    <property type="entry name" value="Indole-3-glycerol_P_synth_dom"/>
</dbReference>
<dbReference type="STRING" id="400055.SAMN04490243_0337"/>
<evidence type="ECO:0000259" key="9">
    <source>
        <dbReference type="Pfam" id="PF00218"/>
    </source>
</evidence>
<dbReference type="NCBIfam" id="NF001377">
    <property type="entry name" value="PRK00278.2-4"/>
    <property type="match status" value="1"/>
</dbReference>
<evidence type="ECO:0000256" key="6">
    <source>
        <dbReference type="ARBA" id="ARBA00023141"/>
    </source>
</evidence>
<evidence type="ECO:0000256" key="3">
    <source>
        <dbReference type="ARBA" id="ARBA00022605"/>
    </source>
</evidence>
<comment type="catalytic activity">
    <reaction evidence="1 8">
        <text>1-(2-carboxyphenylamino)-1-deoxy-D-ribulose 5-phosphate + H(+) = (1S,2R)-1-C-(indol-3-yl)glycerol 3-phosphate + CO2 + H2O</text>
        <dbReference type="Rhea" id="RHEA:23476"/>
        <dbReference type="ChEBI" id="CHEBI:15377"/>
        <dbReference type="ChEBI" id="CHEBI:15378"/>
        <dbReference type="ChEBI" id="CHEBI:16526"/>
        <dbReference type="ChEBI" id="CHEBI:58613"/>
        <dbReference type="ChEBI" id="CHEBI:58866"/>
        <dbReference type="EC" id="4.1.1.48"/>
    </reaction>
</comment>
<dbReference type="Gene3D" id="3.20.20.70">
    <property type="entry name" value="Aldolase class I"/>
    <property type="match status" value="1"/>
</dbReference>
<dbReference type="FunFam" id="3.20.20.70:FF:000024">
    <property type="entry name" value="Indole-3-glycerol phosphate synthase"/>
    <property type="match status" value="1"/>
</dbReference>
<feature type="domain" description="Indole-3-glycerol phosphate synthase" evidence="9">
    <location>
        <begin position="10"/>
        <end position="258"/>
    </location>
</feature>
<evidence type="ECO:0000256" key="5">
    <source>
        <dbReference type="ARBA" id="ARBA00022822"/>
    </source>
</evidence>
<dbReference type="Proteomes" id="UP000199534">
    <property type="component" value="Unassembled WGS sequence"/>
</dbReference>
<evidence type="ECO:0000313" key="10">
    <source>
        <dbReference type="EMBL" id="SFR31723.1"/>
    </source>
</evidence>
<evidence type="ECO:0000256" key="2">
    <source>
        <dbReference type="ARBA" id="ARBA00004696"/>
    </source>
</evidence>
<keyword evidence="3 8" id="KW-0028">Amino-acid biosynthesis</keyword>
<dbReference type="GO" id="GO:0004640">
    <property type="term" value="F:phosphoribosylanthranilate isomerase activity"/>
    <property type="evidence" value="ECO:0007669"/>
    <property type="project" value="TreeGrafter"/>
</dbReference>
<dbReference type="EMBL" id="FOYQ01000001">
    <property type="protein sequence ID" value="SFR31723.1"/>
    <property type="molecule type" value="Genomic_DNA"/>
</dbReference>
<dbReference type="PANTHER" id="PTHR22854:SF2">
    <property type="entry name" value="INDOLE-3-GLYCEROL-PHOSPHATE SYNTHASE"/>
    <property type="match status" value="1"/>
</dbReference>
<reference evidence="10 11" key="1">
    <citation type="submission" date="2016-10" db="EMBL/GenBank/DDBJ databases">
        <authorList>
            <person name="de Groot N.N."/>
        </authorList>
    </citation>
    <scope>NUCLEOTIDE SEQUENCE [LARGE SCALE GENOMIC DNA]</scope>
    <source>
        <strain evidence="10 11">DSM 21019</strain>
    </source>
</reference>
<comment type="pathway">
    <text evidence="2 8">Amino-acid biosynthesis; L-tryptophan biosynthesis; L-tryptophan from chorismate: step 4/5.</text>
</comment>
<evidence type="ECO:0000313" key="11">
    <source>
        <dbReference type="Proteomes" id="UP000199534"/>
    </source>
</evidence>
<protein>
    <recommendedName>
        <fullName evidence="8">Indole-3-glycerol phosphate synthase</fullName>
        <shortName evidence="8">IGPS</shortName>
        <ecNumber evidence="8">4.1.1.48</ecNumber>
    </recommendedName>
</protein>
<dbReference type="AlphaFoldDB" id="A0A1I6FP46"/>
<dbReference type="InterPro" id="IPR045186">
    <property type="entry name" value="Indole-3-glycerol_P_synth"/>
</dbReference>
<dbReference type="RefSeq" id="WP_092980167.1">
    <property type="nucleotide sequence ID" value="NZ_FOYQ01000001.1"/>
</dbReference>
<proteinExistence type="inferred from homology"/>
<accession>A0A1I6FP46</accession>
<keyword evidence="6 8" id="KW-0057">Aromatic amino acid biosynthesis</keyword>
<gene>
    <name evidence="8" type="primary">trpC</name>
    <name evidence="10" type="ORF">SAMN04490243_0337</name>
</gene>
<dbReference type="InterPro" id="IPR013785">
    <property type="entry name" value="Aldolase_TIM"/>
</dbReference>
<evidence type="ECO:0000256" key="4">
    <source>
        <dbReference type="ARBA" id="ARBA00022793"/>
    </source>
</evidence>
<dbReference type="CDD" id="cd00331">
    <property type="entry name" value="IGPS"/>
    <property type="match status" value="1"/>
</dbReference>
<evidence type="ECO:0000256" key="7">
    <source>
        <dbReference type="ARBA" id="ARBA00023239"/>
    </source>
</evidence>
<sequence length="267" mass="28991">MSATSATNILDRIAAHKKVEVALKKEVLPAAQLREFPLFSRETTSMADSLRKRPFGIIAEHKRRSPSRAAINLNVALPDVVRGYTQAGAGGISVLTDGTFFGGSLDDLLQARACTELPLLRKEFILDPYQLLEAKAYGADAILLIAAMLDSKTLGYLATEARELGMEVLLEVHSAEEWEACPSGAADLVGVNNRNLKTFEVSLDTSRELAARIPDTLVRVSESGLAQPADLRELKELGYDGFLIGETFMKEPEPGLALEAFLKNCST</sequence>
<dbReference type="HAMAP" id="MF_00134_B">
    <property type="entry name" value="IGPS_B"/>
    <property type="match status" value="1"/>
</dbReference>
<evidence type="ECO:0000256" key="8">
    <source>
        <dbReference type="HAMAP-Rule" id="MF_00134"/>
    </source>
</evidence>
<dbReference type="GO" id="GO:0000162">
    <property type="term" value="P:L-tryptophan biosynthetic process"/>
    <property type="evidence" value="ECO:0007669"/>
    <property type="project" value="UniProtKB-UniRule"/>
</dbReference>
<keyword evidence="4 8" id="KW-0210">Decarboxylase</keyword>
<comment type="similarity">
    <text evidence="8">Belongs to the TrpC family.</text>
</comment>
<dbReference type="UniPathway" id="UPA00035">
    <property type="reaction ID" value="UER00043"/>
</dbReference>
<keyword evidence="11" id="KW-1185">Reference proteome</keyword>
<dbReference type="Pfam" id="PF00218">
    <property type="entry name" value="IGPS"/>
    <property type="match status" value="1"/>
</dbReference>
<organism evidence="10 11">
    <name type="scientific">Robiginitalea myxolifaciens</name>
    <dbReference type="NCBI Taxonomy" id="400055"/>
    <lineage>
        <taxon>Bacteria</taxon>
        <taxon>Pseudomonadati</taxon>
        <taxon>Bacteroidota</taxon>
        <taxon>Flavobacteriia</taxon>
        <taxon>Flavobacteriales</taxon>
        <taxon>Flavobacteriaceae</taxon>
        <taxon>Robiginitalea</taxon>
    </lineage>
</organism>